<dbReference type="EMBL" id="AP009389">
    <property type="protein sequence ID" value="BAF60832.1"/>
    <property type="molecule type" value="Genomic_DNA"/>
</dbReference>
<dbReference type="Proteomes" id="UP000006556">
    <property type="component" value="Chromosome"/>
</dbReference>
<keyword evidence="8" id="KW-1185">Reference proteome</keyword>
<evidence type="ECO:0000313" key="7">
    <source>
        <dbReference type="EMBL" id="BAF60832.1"/>
    </source>
</evidence>
<evidence type="ECO:0000256" key="4">
    <source>
        <dbReference type="ARBA" id="ARBA00023136"/>
    </source>
</evidence>
<dbReference type="InterPro" id="IPR023271">
    <property type="entry name" value="Aquaporin-like"/>
</dbReference>
<dbReference type="PANTHER" id="PTHR30520">
    <property type="entry name" value="FORMATE TRANSPORTER-RELATED"/>
    <property type="match status" value="1"/>
</dbReference>
<name>A5CYV0_PELTS</name>
<reference evidence="8" key="1">
    <citation type="journal article" date="2008" name="Genome Res.">
        <title>The genome of Pelotomaculum thermopropionicum reveals niche-associated evolution in anaerobic microbiota.</title>
        <authorList>
            <person name="Kosaka T."/>
            <person name="Kato S."/>
            <person name="Shimoyama T."/>
            <person name="Ishii S."/>
            <person name="Abe T."/>
            <person name="Watanabe K."/>
        </authorList>
    </citation>
    <scope>NUCLEOTIDE SEQUENCE [LARGE SCALE GENOMIC DNA]</scope>
    <source>
        <strain evidence="8">DSM 13744 / JCM 10971 / SI</strain>
    </source>
</reference>
<dbReference type="InterPro" id="IPR000292">
    <property type="entry name" value="For/NO2_transpt"/>
</dbReference>
<feature type="transmembrane region" description="Helical" evidence="6">
    <location>
        <begin position="105"/>
        <end position="126"/>
    </location>
</feature>
<evidence type="ECO:0000256" key="2">
    <source>
        <dbReference type="ARBA" id="ARBA00022692"/>
    </source>
</evidence>
<organism evidence="7 8">
    <name type="scientific">Pelotomaculum thermopropionicum (strain DSM 13744 / JCM 10971 / SI)</name>
    <dbReference type="NCBI Taxonomy" id="370438"/>
    <lineage>
        <taxon>Bacteria</taxon>
        <taxon>Bacillati</taxon>
        <taxon>Bacillota</taxon>
        <taxon>Clostridia</taxon>
        <taxon>Eubacteriales</taxon>
        <taxon>Desulfotomaculaceae</taxon>
        <taxon>Pelotomaculum</taxon>
    </lineage>
</organism>
<feature type="transmembrane region" description="Helical" evidence="6">
    <location>
        <begin position="27"/>
        <end position="57"/>
    </location>
</feature>
<dbReference type="HOGENOM" id="CLU_036896_3_0_9"/>
<gene>
    <name evidence="7" type="primary">FocA</name>
    <name evidence="7" type="ordered locus">PTH_2651</name>
</gene>
<dbReference type="STRING" id="370438.PTH_2651"/>
<evidence type="ECO:0000256" key="5">
    <source>
        <dbReference type="ARBA" id="ARBA00049660"/>
    </source>
</evidence>
<evidence type="ECO:0000256" key="1">
    <source>
        <dbReference type="ARBA" id="ARBA00004141"/>
    </source>
</evidence>
<feature type="transmembrane region" description="Helical" evidence="6">
    <location>
        <begin position="263"/>
        <end position="289"/>
    </location>
</feature>
<dbReference type="PANTHER" id="PTHR30520:SF6">
    <property type="entry name" value="FORMATE_NITRATE FAMILY TRANSPORTER (EUROFUNG)"/>
    <property type="match status" value="1"/>
</dbReference>
<comment type="similarity">
    <text evidence="5">Belongs to the FNT transporter (TC 1.A.16) family.</text>
</comment>
<evidence type="ECO:0000313" key="8">
    <source>
        <dbReference type="Proteomes" id="UP000006556"/>
    </source>
</evidence>
<feature type="transmembrane region" description="Helical" evidence="6">
    <location>
        <begin position="63"/>
        <end position="84"/>
    </location>
</feature>
<evidence type="ECO:0000256" key="3">
    <source>
        <dbReference type="ARBA" id="ARBA00022989"/>
    </source>
</evidence>
<dbReference type="Gene3D" id="1.20.1080.10">
    <property type="entry name" value="Glycerol uptake facilitator protein"/>
    <property type="match status" value="1"/>
</dbReference>
<protein>
    <submittedName>
        <fullName evidence="7">Formate/nitrite family of transporters</fullName>
    </submittedName>
</protein>
<proteinExistence type="inferred from homology"/>
<dbReference type="KEGG" id="pth:PTH_2651"/>
<keyword evidence="3 6" id="KW-1133">Transmembrane helix</keyword>
<feature type="transmembrane region" description="Helical" evidence="6">
    <location>
        <begin position="166"/>
        <end position="190"/>
    </location>
</feature>
<evidence type="ECO:0000256" key="6">
    <source>
        <dbReference type="SAM" id="Phobius"/>
    </source>
</evidence>
<sequence>MANAPAVTIGLASNVGKYKMSLPVGQLLLRGFMSGVYIAVGAGLCTVCGTAAAQYLGAGIGKLIGGAVFPVGLIATVLTGMELFTGDAMLGPLAAFFGKTSWGSVLRNWFFVYIGNLIGSLAYAYLMVMGPFTQGNFATAEPNAFALNAVSIAVGKTLAYKSVGGIGLWSCFLNGIGCNFLVNLAILLGITAKDFIGKFFGIWFPIMTFVATGFEHCVANMYFLPAGLWVYQSFPGIATKMVDGKPWNPLLSKFGGLTWGDVWFWNIIPATLGNIVGGMIFIGLVYYLCYRNELPEEYRAGHQASPGATVGK</sequence>
<comment type="subcellular location">
    <subcellularLocation>
        <location evidence="1">Membrane</location>
        <topology evidence="1">Multi-pass membrane protein</topology>
    </subcellularLocation>
</comment>
<keyword evidence="4 6" id="KW-0472">Membrane</keyword>
<feature type="transmembrane region" description="Helical" evidence="6">
    <location>
        <begin position="202"/>
        <end position="224"/>
    </location>
</feature>
<dbReference type="GO" id="GO:0015499">
    <property type="term" value="F:formate transmembrane transporter activity"/>
    <property type="evidence" value="ECO:0007669"/>
    <property type="project" value="TreeGrafter"/>
</dbReference>
<dbReference type="AlphaFoldDB" id="A5CYV0"/>
<accession>A5CYV0</accession>
<dbReference type="Pfam" id="PF01226">
    <property type="entry name" value="Form_Nir_trans"/>
    <property type="match status" value="1"/>
</dbReference>
<dbReference type="eggNOG" id="COG2116">
    <property type="taxonomic scope" value="Bacteria"/>
</dbReference>
<keyword evidence="2 6" id="KW-0812">Transmembrane</keyword>
<dbReference type="GO" id="GO:0005886">
    <property type="term" value="C:plasma membrane"/>
    <property type="evidence" value="ECO:0007669"/>
    <property type="project" value="TreeGrafter"/>
</dbReference>